<dbReference type="PROSITE" id="PS50217">
    <property type="entry name" value="BZIP"/>
    <property type="match status" value="1"/>
</dbReference>
<evidence type="ECO:0000313" key="8">
    <source>
        <dbReference type="EMBL" id="CAF3812243.1"/>
    </source>
</evidence>
<evidence type="ECO:0000256" key="2">
    <source>
        <dbReference type="SAM" id="MobiDB-lite"/>
    </source>
</evidence>
<dbReference type="EMBL" id="CAJNRF010007872">
    <property type="protein sequence ID" value="CAF2095394.1"/>
    <property type="molecule type" value="Genomic_DNA"/>
</dbReference>
<dbReference type="SUPFAM" id="SSF57959">
    <property type="entry name" value="Leucine zipper domain"/>
    <property type="match status" value="1"/>
</dbReference>
<evidence type="ECO:0000259" key="3">
    <source>
        <dbReference type="PROSITE" id="PS50015"/>
    </source>
</evidence>
<evidence type="ECO:0000256" key="1">
    <source>
        <dbReference type="ARBA" id="ARBA00023157"/>
    </source>
</evidence>
<accession>A0A818ZY64</accession>
<evidence type="ECO:0000259" key="4">
    <source>
        <dbReference type="PROSITE" id="PS50217"/>
    </source>
</evidence>
<gene>
    <name evidence="6" type="ORF">BYL167_LOCUS106</name>
    <name evidence="9" type="ORF">GIL414_LOCUS11271</name>
    <name evidence="7" type="ORF">OVN521_LOCUS2556</name>
    <name evidence="8" type="ORF">SMN809_LOCUS1792</name>
    <name evidence="5" type="ORF">WKI299_LOCUS19043</name>
</gene>
<dbReference type="EMBL" id="CAJOBG010000203">
    <property type="protein sequence ID" value="CAF3776714.1"/>
    <property type="molecule type" value="Genomic_DNA"/>
</dbReference>
<dbReference type="Proteomes" id="UP000681967">
    <property type="component" value="Unassembled WGS sequence"/>
</dbReference>
<name>A0A818ZY64_9BILA</name>
<dbReference type="InterPro" id="IPR004827">
    <property type="entry name" value="bZIP"/>
</dbReference>
<organism evidence="7 10">
    <name type="scientific">Rotaria magnacalcarata</name>
    <dbReference type="NCBI Taxonomy" id="392030"/>
    <lineage>
        <taxon>Eukaryota</taxon>
        <taxon>Metazoa</taxon>
        <taxon>Spiralia</taxon>
        <taxon>Gnathifera</taxon>
        <taxon>Rotifera</taxon>
        <taxon>Eurotatoria</taxon>
        <taxon>Bdelloidea</taxon>
        <taxon>Philodinida</taxon>
        <taxon>Philodinidae</taxon>
        <taxon>Rotaria</taxon>
    </lineage>
</organism>
<evidence type="ECO:0008006" key="11">
    <source>
        <dbReference type="Google" id="ProtNLM"/>
    </source>
</evidence>
<feature type="domain" description="BZIP" evidence="4">
    <location>
        <begin position="10"/>
        <end position="73"/>
    </location>
</feature>
<dbReference type="InterPro" id="IPR021852">
    <property type="entry name" value="DUF3456"/>
</dbReference>
<feature type="region of interest" description="Disordered" evidence="2">
    <location>
        <begin position="1"/>
        <end position="43"/>
    </location>
</feature>
<evidence type="ECO:0000313" key="6">
    <source>
        <dbReference type="EMBL" id="CAF3746779.1"/>
    </source>
</evidence>
<feature type="compositionally biased region" description="Low complexity" evidence="2">
    <location>
        <begin position="298"/>
        <end position="308"/>
    </location>
</feature>
<dbReference type="Proteomes" id="UP000676336">
    <property type="component" value="Unassembled WGS sequence"/>
</dbReference>
<dbReference type="Proteomes" id="UP000681720">
    <property type="component" value="Unassembled WGS sequence"/>
</dbReference>
<dbReference type="Gene3D" id="1.20.5.170">
    <property type="match status" value="1"/>
</dbReference>
<reference evidence="7" key="1">
    <citation type="submission" date="2021-02" db="EMBL/GenBank/DDBJ databases">
        <authorList>
            <person name="Nowell W R."/>
        </authorList>
    </citation>
    <scope>NUCLEOTIDE SEQUENCE</scope>
</reference>
<dbReference type="EMBL" id="CAJOBI010000294">
    <property type="protein sequence ID" value="CAF3812243.1"/>
    <property type="molecule type" value="Genomic_DNA"/>
</dbReference>
<evidence type="ECO:0000313" key="9">
    <source>
        <dbReference type="EMBL" id="CAF3992149.1"/>
    </source>
</evidence>
<feature type="region of interest" description="Disordered" evidence="2">
    <location>
        <begin position="81"/>
        <end position="128"/>
    </location>
</feature>
<dbReference type="GO" id="GO:0003700">
    <property type="term" value="F:DNA-binding transcription factor activity"/>
    <property type="evidence" value="ECO:0007669"/>
    <property type="project" value="InterPro"/>
</dbReference>
<protein>
    <recommendedName>
        <fullName evidence="11">BZIP domain-containing protein</fullName>
    </recommendedName>
</protein>
<evidence type="ECO:0000313" key="10">
    <source>
        <dbReference type="Proteomes" id="UP000663866"/>
    </source>
</evidence>
<dbReference type="Pfam" id="PF11938">
    <property type="entry name" value="DUF3456"/>
    <property type="match status" value="1"/>
</dbReference>
<dbReference type="InterPro" id="IPR046347">
    <property type="entry name" value="bZIP_sf"/>
</dbReference>
<dbReference type="Proteomes" id="UP000663866">
    <property type="component" value="Unassembled WGS sequence"/>
</dbReference>
<feature type="region of interest" description="Disordered" evidence="2">
    <location>
        <begin position="298"/>
        <end position="329"/>
    </location>
</feature>
<keyword evidence="10" id="KW-1185">Reference proteome</keyword>
<dbReference type="Proteomes" id="UP000663856">
    <property type="component" value="Unassembled WGS sequence"/>
</dbReference>
<dbReference type="EMBL" id="CAJOBH010000008">
    <property type="protein sequence ID" value="CAF3746779.1"/>
    <property type="molecule type" value="Genomic_DNA"/>
</dbReference>
<sequence length="329" mass="37833">MQRRSVPRTDPRYNQIRAKNNDSVKKSREKSRRERDETVESINQLEHDNKELVERIKIMKQEYEQLQELFKKHTGIEIDQILSSQTNSPSTSSIQPKPVEESKRNSSTPVLTINTNEDKTTTALPELPIDPNNLDGAIVLINGCHQETLSTDNTNINKRRKQDVYCAACKSMCETIFRDMNNVDPNERVQVGSYRVDGHGHQKLKDVPIIETSYHAENVVENLCSKFINDAREVIPSPLKNLYEHACDDILEEHHDSLIDLLVTQNKSTPTSRQLTELFCVEMNQYCKINQLEELFKSSSIPTPTPSSLVEDKQEEKEEEANEQNKNEL</sequence>
<feature type="domain" description="Saposin B-type" evidence="3">
    <location>
        <begin position="162"/>
        <end position="291"/>
    </location>
</feature>
<feature type="compositionally biased region" description="Basic and acidic residues" evidence="2">
    <location>
        <begin position="19"/>
        <end position="38"/>
    </location>
</feature>
<dbReference type="AlphaFoldDB" id="A0A818ZY64"/>
<proteinExistence type="predicted"/>
<evidence type="ECO:0000313" key="7">
    <source>
        <dbReference type="EMBL" id="CAF3776714.1"/>
    </source>
</evidence>
<dbReference type="InterPro" id="IPR008139">
    <property type="entry name" value="SaposinB_dom"/>
</dbReference>
<feature type="compositionally biased region" description="Low complexity" evidence="2">
    <location>
        <begin position="83"/>
        <end position="96"/>
    </location>
</feature>
<keyword evidence="1" id="KW-1015">Disulfide bond</keyword>
<dbReference type="SMART" id="SM00338">
    <property type="entry name" value="BRLZ"/>
    <property type="match status" value="1"/>
</dbReference>
<feature type="compositionally biased region" description="Polar residues" evidence="2">
    <location>
        <begin position="105"/>
        <end position="115"/>
    </location>
</feature>
<dbReference type="PROSITE" id="PS50015">
    <property type="entry name" value="SAP_B"/>
    <property type="match status" value="1"/>
</dbReference>
<dbReference type="EMBL" id="CAJOBJ010004190">
    <property type="protein sequence ID" value="CAF3992149.1"/>
    <property type="molecule type" value="Genomic_DNA"/>
</dbReference>
<comment type="caution">
    <text evidence="7">The sequence shown here is derived from an EMBL/GenBank/DDBJ whole genome shotgun (WGS) entry which is preliminary data.</text>
</comment>
<dbReference type="Pfam" id="PF07716">
    <property type="entry name" value="bZIP_2"/>
    <property type="match status" value="1"/>
</dbReference>
<evidence type="ECO:0000313" key="5">
    <source>
        <dbReference type="EMBL" id="CAF2095394.1"/>
    </source>
</evidence>